<evidence type="ECO:0000313" key="3">
    <source>
        <dbReference type="Proteomes" id="UP000254764"/>
    </source>
</evidence>
<protein>
    <submittedName>
        <fullName evidence="2">Uncharacterized protein</fullName>
    </submittedName>
</protein>
<evidence type="ECO:0000256" key="1">
    <source>
        <dbReference type="SAM" id="SignalP"/>
    </source>
</evidence>
<gene>
    <name evidence="2" type="ORF">RHIZ70_1973</name>
</gene>
<evidence type="ECO:0000313" key="2">
    <source>
        <dbReference type="EMBL" id="SSC66265.1"/>
    </source>
</evidence>
<dbReference type="EMBL" id="UEYP01000002">
    <property type="protein sequence ID" value="SSC66265.1"/>
    <property type="molecule type" value="Genomic_DNA"/>
</dbReference>
<dbReference type="AlphaFoldDB" id="A0A376AEQ6"/>
<keyword evidence="1" id="KW-0732">Signal</keyword>
<feature type="signal peptide" evidence="1">
    <location>
        <begin position="1"/>
        <end position="15"/>
    </location>
</feature>
<proteinExistence type="predicted"/>
<accession>A0A376AEQ6</accession>
<feature type="chain" id="PRO_5016762247" evidence="1">
    <location>
        <begin position="16"/>
        <end position="119"/>
    </location>
</feature>
<dbReference type="Proteomes" id="UP000254764">
    <property type="component" value="Unassembled WGS sequence"/>
</dbReference>
<organism evidence="2 3">
    <name type="scientific">Ciceribacter selenitireducens ATCC BAA-1503</name>
    <dbReference type="NCBI Taxonomy" id="1336235"/>
    <lineage>
        <taxon>Bacteria</taxon>
        <taxon>Pseudomonadati</taxon>
        <taxon>Pseudomonadota</taxon>
        <taxon>Alphaproteobacteria</taxon>
        <taxon>Hyphomicrobiales</taxon>
        <taxon>Rhizobiaceae</taxon>
        <taxon>Ciceribacter</taxon>
    </lineage>
</organism>
<keyword evidence="3" id="KW-1185">Reference proteome</keyword>
<sequence>MLTAALLAAPTLAFAQAPGLEETCSLVARNFEMATAVKVGVVQSFPELTPPGVRLTYSTELDAEPASITDTIECQFEKATAPFKLVKFCLNGTCYAADEKNPERRRRFEEAQSLLSRSN</sequence>
<reference evidence="3" key="1">
    <citation type="submission" date="2018-07" db="EMBL/GenBank/DDBJ databases">
        <authorList>
            <person name="Peiro R."/>
            <person name="Begona"/>
            <person name="Cbmso G."/>
            <person name="Lopez M."/>
            <person name="Gonzalez S."/>
        </authorList>
    </citation>
    <scope>NUCLEOTIDE SEQUENCE [LARGE SCALE GENOMIC DNA]</scope>
</reference>
<name>A0A376AEQ6_9HYPH</name>